<dbReference type="Gene3D" id="2.60.40.2440">
    <property type="entry name" value="Carbohydrate binding type-21 domain"/>
    <property type="match status" value="1"/>
</dbReference>
<dbReference type="GO" id="GO:2001069">
    <property type="term" value="F:glycogen binding"/>
    <property type="evidence" value="ECO:0007669"/>
    <property type="project" value="TreeGrafter"/>
</dbReference>
<dbReference type="RefSeq" id="XP_028851882.1">
    <property type="nucleotide sequence ID" value="XM_028996049.1"/>
</dbReference>
<reference evidence="2" key="3">
    <citation type="submission" date="2025-09" db="UniProtKB">
        <authorList>
            <consortium name="Ensembl"/>
        </authorList>
    </citation>
    <scope>IDENTIFICATION</scope>
</reference>
<dbReference type="PROSITE" id="PS51159">
    <property type="entry name" value="CBM21"/>
    <property type="match status" value="1"/>
</dbReference>
<reference evidence="2" key="2">
    <citation type="submission" date="2025-08" db="UniProtKB">
        <authorList>
            <consortium name="Ensembl"/>
        </authorList>
    </citation>
    <scope>IDENTIFICATION</scope>
</reference>
<dbReference type="PANTHER" id="PTHR12307">
    <property type="entry name" value="PROTEIN PHOSPHATASE 1 REGULATORY SUBUNIT"/>
    <property type="match status" value="1"/>
</dbReference>
<dbReference type="Pfam" id="PF03370">
    <property type="entry name" value="CBM_21"/>
    <property type="match status" value="1"/>
</dbReference>
<evidence type="ECO:0000313" key="2">
    <source>
        <dbReference type="Ensembl" id="ENSDCDP00010039414.1"/>
    </source>
</evidence>
<dbReference type="Ensembl" id="ENSDCDT00010049191.1">
    <property type="protein sequence ID" value="ENSDCDP00010039414.1"/>
    <property type="gene ID" value="ENSDCDG00010025374.1"/>
</dbReference>
<sequence>MTCANVLPMFFELPVSPTMVPVEDPFHLNLVPPESRSLCHFQSISPSERFGPVSIAVGQTHSWRSSCGNRKKRRVIFADSKGLPLTAVRFFSKKDLDVSESPTCLKMIKVLATESRCTPCRPQLAVDFQQPSANYQAFRSRLQASSVLLESCSITSRSLQGTVRVLNLSFQKAVHVRITFDSWHSHRDVPCHYLHQCYGGFDTDLFEFDILLPEQLCSKERVEFCVSYLASGHQTPLWDNNNGQNYRVIVSDTTASEHPLPSTKAVPNSQG</sequence>
<dbReference type="GeneTree" id="ENSGT00940000155648"/>
<organism evidence="2 3">
    <name type="scientific">Denticeps clupeoides</name>
    <name type="common">denticle herring</name>
    <dbReference type="NCBI Taxonomy" id="299321"/>
    <lineage>
        <taxon>Eukaryota</taxon>
        <taxon>Metazoa</taxon>
        <taxon>Chordata</taxon>
        <taxon>Craniata</taxon>
        <taxon>Vertebrata</taxon>
        <taxon>Euteleostomi</taxon>
        <taxon>Actinopterygii</taxon>
        <taxon>Neopterygii</taxon>
        <taxon>Teleostei</taxon>
        <taxon>Clupei</taxon>
        <taxon>Clupeiformes</taxon>
        <taxon>Denticipitoidei</taxon>
        <taxon>Denticipitidae</taxon>
        <taxon>Denticeps</taxon>
    </lineage>
</organism>
<dbReference type="AlphaFoldDB" id="A0AAY4D2W1"/>
<keyword evidence="3" id="KW-1185">Reference proteome</keyword>
<dbReference type="PANTHER" id="PTHR12307:SF49">
    <property type="entry name" value="PROTEIN PHOSPHATASE 1 REGULATORY SUBUNIT"/>
    <property type="match status" value="1"/>
</dbReference>
<gene>
    <name evidence="2" type="primary">ppp1r3c2b</name>
</gene>
<feature type="domain" description="CBM21" evidence="1">
    <location>
        <begin position="139"/>
        <end position="249"/>
    </location>
</feature>
<dbReference type="InterPro" id="IPR038175">
    <property type="entry name" value="CBM21_dom_sf"/>
</dbReference>
<dbReference type="GO" id="GO:0008157">
    <property type="term" value="F:protein phosphatase 1 binding"/>
    <property type="evidence" value="ECO:0007669"/>
    <property type="project" value="TreeGrafter"/>
</dbReference>
<dbReference type="GO" id="GO:0005979">
    <property type="term" value="P:regulation of glycogen biosynthetic process"/>
    <property type="evidence" value="ECO:0007669"/>
    <property type="project" value="TreeGrafter"/>
</dbReference>
<accession>A0AAY4D2W1</accession>
<evidence type="ECO:0000259" key="1">
    <source>
        <dbReference type="PROSITE" id="PS51159"/>
    </source>
</evidence>
<evidence type="ECO:0000313" key="3">
    <source>
        <dbReference type="Proteomes" id="UP000694580"/>
    </source>
</evidence>
<dbReference type="InterPro" id="IPR005036">
    <property type="entry name" value="CBM21_dom"/>
</dbReference>
<proteinExistence type="predicted"/>
<reference evidence="2 3" key="1">
    <citation type="submission" date="2020-06" db="EMBL/GenBank/DDBJ databases">
        <authorList>
            <consortium name="Wellcome Sanger Institute Data Sharing"/>
        </authorList>
    </citation>
    <scope>NUCLEOTIDE SEQUENCE [LARGE SCALE GENOMIC DNA]</scope>
</reference>
<dbReference type="GeneID" id="114799419"/>
<protein>
    <recommendedName>
        <fullName evidence="1">CBM21 domain-containing protein</fullName>
    </recommendedName>
</protein>
<name>A0AAY4D2W1_9TELE</name>
<dbReference type="GO" id="GO:0000164">
    <property type="term" value="C:protein phosphatase type 1 complex"/>
    <property type="evidence" value="ECO:0007669"/>
    <property type="project" value="TreeGrafter"/>
</dbReference>
<dbReference type="InterPro" id="IPR050782">
    <property type="entry name" value="PP1_regulatory_subunit_3"/>
</dbReference>
<dbReference type="Proteomes" id="UP000694580">
    <property type="component" value="Chromosome 11"/>
</dbReference>